<reference evidence="1 2" key="1">
    <citation type="submission" date="2007-01" db="EMBL/GenBank/DDBJ databases">
        <title>Complete sequence of Psychromonas ingrahamii 37.</title>
        <authorList>
            <consortium name="US DOE Joint Genome Institute"/>
            <person name="Copeland A."/>
            <person name="Lucas S."/>
            <person name="Lapidus A."/>
            <person name="Barry K."/>
            <person name="Detter J.C."/>
            <person name="Glavina del Rio T."/>
            <person name="Hammon N."/>
            <person name="Israni S."/>
            <person name="Dalin E."/>
            <person name="Tice H."/>
            <person name="Pitluck S."/>
            <person name="Thompson L.S."/>
            <person name="Brettin T."/>
            <person name="Bruce D."/>
            <person name="Han C."/>
            <person name="Tapia R."/>
            <person name="Schmutz J."/>
            <person name="Larimer F."/>
            <person name="Land M."/>
            <person name="Hauser L."/>
            <person name="Kyrpides N."/>
            <person name="Ivanova N."/>
            <person name="Staley J."/>
            <person name="Richardson P."/>
        </authorList>
    </citation>
    <scope>NUCLEOTIDE SEQUENCE [LARGE SCALE GENOMIC DNA]</scope>
    <source>
        <strain evidence="1 2">37</strain>
    </source>
</reference>
<sequence>MEKTAQQALNLFTWGNPSRGDDAIGPVLHEFIKQFICRFDLGHIQLVEDFQLQPEHVCDITDNACVVFIDASYQGESPFQIQPVSAKNELGYTTHALSPAALMAIYAQTQNKPCPPAFLFSVRGYSFELGAPLSKQAQENITLATQFLKKLLSCQNPQLLLQQLVQQTVHNLKDKENA</sequence>
<dbReference type="PANTHER" id="PTHR30302">
    <property type="entry name" value="HYDROGENASE 1 MATURATION PROTEASE"/>
    <property type="match status" value="1"/>
</dbReference>
<dbReference type="NCBIfam" id="TIGR00072">
    <property type="entry name" value="hydrog_prot"/>
    <property type="match status" value="1"/>
</dbReference>
<organism evidence="1 2">
    <name type="scientific">Psychromonas ingrahamii (strain DSM 17664 / CCUG 51855 / 37)</name>
    <dbReference type="NCBI Taxonomy" id="357804"/>
    <lineage>
        <taxon>Bacteria</taxon>
        <taxon>Pseudomonadati</taxon>
        <taxon>Pseudomonadota</taxon>
        <taxon>Gammaproteobacteria</taxon>
        <taxon>Alteromonadales</taxon>
        <taxon>Psychromonadaceae</taxon>
        <taxon>Psychromonas</taxon>
    </lineage>
</organism>
<dbReference type="Proteomes" id="UP000000639">
    <property type="component" value="Chromosome"/>
</dbReference>
<dbReference type="InterPro" id="IPR000671">
    <property type="entry name" value="Peptidase_A31"/>
</dbReference>
<dbReference type="InterPro" id="IPR023430">
    <property type="entry name" value="Pept_HybD-like_dom_sf"/>
</dbReference>
<dbReference type="GO" id="GO:0008047">
    <property type="term" value="F:enzyme activator activity"/>
    <property type="evidence" value="ECO:0007669"/>
    <property type="project" value="InterPro"/>
</dbReference>
<dbReference type="eggNOG" id="COG0680">
    <property type="taxonomic scope" value="Bacteria"/>
</dbReference>
<dbReference type="EMBL" id="CP000510">
    <property type="protein sequence ID" value="ABM03046.1"/>
    <property type="molecule type" value="Genomic_DNA"/>
</dbReference>
<dbReference type="MEROPS" id="A31.004"/>
<dbReference type="GO" id="GO:0016485">
    <property type="term" value="P:protein processing"/>
    <property type="evidence" value="ECO:0007669"/>
    <property type="project" value="TreeGrafter"/>
</dbReference>
<proteinExistence type="predicted"/>
<dbReference type="HOGENOM" id="CLU_099037_6_0_6"/>
<accession>A1SU81</accession>
<keyword evidence="2" id="KW-1185">Reference proteome</keyword>
<dbReference type="RefSeq" id="WP_011769609.1">
    <property type="nucleotide sequence ID" value="NC_008709.1"/>
</dbReference>
<dbReference type="SUPFAM" id="SSF53163">
    <property type="entry name" value="HybD-like"/>
    <property type="match status" value="1"/>
</dbReference>
<evidence type="ECO:0000313" key="2">
    <source>
        <dbReference type="Proteomes" id="UP000000639"/>
    </source>
</evidence>
<name>A1SU81_PSYIN</name>
<dbReference type="AlphaFoldDB" id="A1SU81"/>
<gene>
    <name evidence="1" type="ordered locus">Ping_1214</name>
</gene>
<dbReference type="Gene3D" id="3.40.50.1450">
    <property type="entry name" value="HybD-like"/>
    <property type="match status" value="1"/>
</dbReference>
<dbReference type="GO" id="GO:0004175">
    <property type="term" value="F:endopeptidase activity"/>
    <property type="evidence" value="ECO:0007669"/>
    <property type="project" value="TreeGrafter"/>
</dbReference>
<dbReference type="STRING" id="357804.Ping_1214"/>
<dbReference type="KEGG" id="pin:Ping_1214"/>
<dbReference type="OrthoDB" id="9808862at2"/>
<evidence type="ECO:0000313" key="1">
    <source>
        <dbReference type="EMBL" id="ABM03046.1"/>
    </source>
</evidence>
<protein>
    <submittedName>
        <fullName evidence="1">HoxW protein</fullName>
    </submittedName>
</protein>
<dbReference type="PANTHER" id="PTHR30302:SF5">
    <property type="entry name" value="SLR1876 PROTEIN"/>
    <property type="match status" value="1"/>
</dbReference>
<dbReference type="CDD" id="cd06066">
    <property type="entry name" value="H2MP_NAD-link-bidir"/>
    <property type="match status" value="1"/>
</dbReference>